<dbReference type="EMBL" id="BARS01016612">
    <property type="protein sequence ID" value="GAF88807.1"/>
    <property type="molecule type" value="Genomic_DNA"/>
</dbReference>
<proteinExistence type="predicted"/>
<feature type="domain" description="PylC N-terminal" evidence="2">
    <location>
        <begin position="10"/>
        <end position="106"/>
    </location>
</feature>
<dbReference type="SUPFAM" id="SSF56059">
    <property type="entry name" value="Glutathione synthetase ATP-binding domain-like"/>
    <property type="match status" value="1"/>
</dbReference>
<sequence>MPRSPRLTALVASVGKRNALVRCIRESARDLALDLRVVTTDASPLAPASYESDDHVLVPRIEDARFAQDMLDVIESHEVDLVIPTIDTELGWLASTSDALSSMGVTAAISSEEAVTTALDKLATAKYLREKGLPAPATWDEPPTEPTLYPIVAKPRQGSSSVGISLLSSPADDPGGDLVYQHQLVGPEYTVDLYVDRSGCPLATCVRERLAVRAGEVNKARTVVHEDVTRLATEVADELPGAW</sequence>
<evidence type="ECO:0000259" key="1">
    <source>
        <dbReference type="Pfam" id="PF02655"/>
    </source>
</evidence>
<dbReference type="Pfam" id="PF21360">
    <property type="entry name" value="PylC-like_N"/>
    <property type="match status" value="1"/>
</dbReference>
<dbReference type="InterPro" id="IPR003806">
    <property type="entry name" value="ATP-grasp_PylC-type"/>
</dbReference>
<evidence type="ECO:0000259" key="2">
    <source>
        <dbReference type="Pfam" id="PF21360"/>
    </source>
</evidence>
<dbReference type="InterPro" id="IPR048764">
    <property type="entry name" value="PylC_N"/>
</dbReference>
<reference evidence="3" key="1">
    <citation type="journal article" date="2014" name="Front. Microbiol.">
        <title>High frequency of phylogenetically diverse reductive dehalogenase-homologous genes in deep subseafloor sedimentary metagenomes.</title>
        <authorList>
            <person name="Kawai M."/>
            <person name="Futagami T."/>
            <person name="Toyoda A."/>
            <person name="Takaki Y."/>
            <person name="Nishi S."/>
            <person name="Hori S."/>
            <person name="Arai W."/>
            <person name="Tsubouchi T."/>
            <person name="Morono Y."/>
            <person name="Uchiyama I."/>
            <person name="Ito T."/>
            <person name="Fujiyama A."/>
            <person name="Inagaki F."/>
            <person name="Takami H."/>
        </authorList>
    </citation>
    <scope>NUCLEOTIDE SEQUENCE</scope>
    <source>
        <strain evidence="3">Expedition CK06-06</strain>
    </source>
</reference>
<dbReference type="InterPro" id="IPR013815">
    <property type="entry name" value="ATP_grasp_subdomain_1"/>
</dbReference>
<organism evidence="3">
    <name type="scientific">marine sediment metagenome</name>
    <dbReference type="NCBI Taxonomy" id="412755"/>
    <lineage>
        <taxon>unclassified sequences</taxon>
        <taxon>metagenomes</taxon>
        <taxon>ecological metagenomes</taxon>
    </lineage>
</organism>
<dbReference type="AlphaFoldDB" id="X0TKZ6"/>
<dbReference type="Gene3D" id="3.40.50.20">
    <property type="match status" value="1"/>
</dbReference>
<accession>X0TKZ6</accession>
<name>X0TKZ6_9ZZZZ</name>
<evidence type="ECO:0000313" key="3">
    <source>
        <dbReference type="EMBL" id="GAF88807.1"/>
    </source>
</evidence>
<dbReference type="Gene3D" id="3.30.1490.20">
    <property type="entry name" value="ATP-grasp fold, A domain"/>
    <property type="match status" value="1"/>
</dbReference>
<gene>
    <name evidence="3" type="ORF">S01H1_27302</name>
</gene>
<dbReference type="GO" id="GO:0046872">
    <property type="term" value="F:metal ion binding"/>
    <property type="evidence" value="ECO:0007669"/>
    <property type="project" value="InterPro"/>
</dbReference>
<dbReference type="GO" id="GO:0005524">
    <property type="term" value="F:ATP binding"/>
    <property type="evidence" value="ECO:0007669"/>
    <property type="project" value="InterPro"/>
</dbReference>
<dbReference type="Gene3D" id="3.30.470.20">
    <property type="entry name" value="ATP-grasp fold, B domain"/>
    <property type="match status" value="1"/>
</dbReference>
<dbReference type="Pfam" id="PF02655">
    <property type="entry name" value="ATP-grasp_3"/>
    <property type="match status" value="1"/>
</dbReference>
<protein>
    <submittedName>
        <fullName evidence="3">Uncharacterized protein</fullName>
    </submittedName>
</protein>
<feature type="non-terminal residue" evidence="3">
    <location>
        <position position="243"/>
    </location>
</feature>
<comment type="caution">
    <text evidence="3">The sequence shown here is derived from an EMBL/GenBank/DDBJ whole genome shotgun (WGS) entry which is preliminary data.</text>
</comment>
<feature type="domain" description="ATP-grasp fold PylC-type" evidence="1">
    <location>
        <begin position="120"/>
        <end position="241"/>
    </location>
</feature>